<evidence type="ECO:0000259" key="17">
    <source>
        <dbReference type="PROSITE" id="PS51194"/>
    </source>
</evidence>
<dbReference type="Pfam" id="PF18119">
    <property type="entry name" value="RIG-I_C"/>
    <property type="match status" value="1"/>
</dbReference>
<dbReference type="SMART" id="SM00487">
    <property type="entry name" value="DEXDc"/>
    <property type="match status" value="1"/>
</dbReference>
<keyword evidence="13" id="KW-0694">RNA-binding</keyword>
<keyword evidence="10" id="KW-0862">Zinc</keyword>
<feature type="domain" description="Helicase C-terminal" evidence="17">
    <location>
        <begin position="682"/>
        <end position="848"/>
    </location>
</feature>
<feature type="domain" description="RLR CTR" evidence="18">
    <location>
        <begin position="869"/>
        <end position="1009"/>
    </location>
</feature>
<evidence type="ECO:0000256" key="13">
    <source>
        <dbReference type="ARBA" id="ARBA00022884"/>
    </source>
</evidence>
<dbReference type="GO" id="GO:0003723">
    <property type="term" value="F:RNA binding"/>
    <property type="evidence" value="ECO:0007669"/>
    <property type="project" value="UniProtKB-KW"/>
</dbReference>
<proteinExistence type="evidence at transcript level"/>
<dbReference type="InterPro" id="IPR027417">
    <property type="entry name" value="P-loop_NTPase"/>
</dbReference>
<dbReference type="PROSITE" id="PS51789">
    <property type="entry name" value="RLR_CTR"/>
    <property type="match status" value="1"/>
</dbReference>
<reference evidence="19" key="1">
    <citation type="submission" date="2020-04" db="EMBL/GenBank/DDBJ databases">
        <authorList>
            <person name="Neveu A P."/>
        </authorList>
    </citation>
    <scope>NUCLEOTIDE SEQUENCE</scope>
    <source>
        <tissue evidence="19">Whole embryo</tissue>
    </source>
</reference>
<evidence type="ECO:0000256" key="15">
    <source>
        <dbReference type="ARBA" id="ARBA00049390"/>
    </source>
</evidence>
<name>A0A6F9DB56_9ASCI</name>
<dbReference type="Pfam" id="PF00270">
    <property type="entry name" value="DEAD"/>
    <property type="match status" value="1"/>
</dbReference>
<evidence type="ECO:0000256" key="3">
    <source>
        <dbReference type="ARBA" id="ARBA00012552"/>
    </source>
</evidence>
<dbReference type="GO" id="GO:0005737">
    <property type="term" value="C:cytoplasm"/>
    <property type="evidence" value="ECO:0007669"/>
    <property type="project" value="UniProtKB-SubCell"/>
</dbReference>
<comment type="similarity">
    <text evidence="2">Belongs to the helicase family. RLR subfamily.</text>
</comment>
<keyword evidence="8" id="KW-0378">Hydrolase</keyword>
<dbReference type="EC" id="3.6.4.13" evidence="3"/>
<dbReference type="InterPro" id="IPR011545">
    <property type="entry name" value="DEAD/DEAH_box_helicase_dom"/>
</dbReference>
<evidence type="ECO:0000256" key="2">
    <source>
        <dbReference type="ARBA" id="ARBA00006866"/>
    </source>
</evidence>
<dbReference type="GO" id="GO:0051607">
    <property type="term" value="P:defense response to virus"/>
    <property type="evidence" value="ECO:0007669"/>
    <property type="project" value="UniProtKB-KW"/>
</dbReference>
<keyword evidence="5" id="KW-0399">Innate immunity</keyword>
<gene>
    <name evidence="19" type="primary">Dhx58-002</name>
</gene>
<keyword evidence="9 19" id="KW-0347">Helicase</keyword>
<evidence type="ECO:0000313" key="19">
    <source>
        <dbReference type="EMBL" id="CAB3237947.1"/>
    </source>
</evidence>
<dbReference type="GO" id="GO:0003724">
    <property type="term" value="F:RNA helicase activity"/>
    <property type="evidence" value="ECO:0007669"/>
    <property type="project" value="UniProtKB-EC"/>
</dbReference>
<dbReference type="Pfam" id="PF11648">
    <property type="entry name" value="RIG-I_C-RD"/>
    <property type="match status" value="1"/>
</dbReference>
<evidence type="ECO:0000256" key="12">
    <source>
        <dbReference type="ARBA" id="ARBA00022859"/>
    </source>
</evidence>
<evidence type="ECO:0000256" key="14">
    <source>
        <dbReference type="ARBA" id="ARBA00023118"/>
    </source>
</evidence>
<keyword evidence="7" id="KW-0547">Nucleotide-binding</keyword>
<keyword evidence="4" id="KW-0963">Cytoplasm</keyword>
<evidence type="ECO:0000256" key="7">
    <source>
        <dbReference type="ARBA" id="ARBA00022741"/>
    </source>
</evidence>
<dbReference type="GO" id="GO:0005524">
    <property type="term" value="F:ATP binding"/>
    <property type="evidence" value="ECO:0007669"/>
    <property type="project" value="UniProtKB-KW"/>
</dbReference>
<accession>A0A6F9DB56</accession>
<dbReference type="Pfam" id="PF00271">
    <property type="entry name" value="Helicase_C"/>
    <property type="match status" value="1"/>
</dbReference>
<dbReference type="InterPro" id="IPR001650">
    <property type="entry name" value="Helicase_C-like"/>
</dbReference>
<evidence type="ECO:0000256" key="9">
    <source>
        <dbReference type="ARBA" id="ARBA00022806"/>
    </source>
</evidence>
<evidence type="ECO:0000256" key="6">
    <source>
        <dbReference type="ARBA" id="ARBA00022723"/>
    </source>
</evidence>
<comment type="subcellular location">
    <subcellularLocation>
        <location evidence="1">Cytoplasm</location>
    </subcellularLocation>
</comment>
<sequence length="1021" mass="117116">MDEKQGQHLRHWQPILETFISPLDVAEKLSPVLEVGGNVISHVASTHETLQTHELMEMILASDNEGIYDRFVLALRSCENLKWLRELMFDDNSDVDLSEHLSQVENFPEFKRLMCELTPSLHNIKPFELLTDVRSLFGDHEWNKLKADVDKYGETTGLCLILLALPKRGPEWKTKLWEHAKRNNLRKSEGYGSIADTLQRIFNIEEGSENIEMLEGVSSMEIDQPCTSASAKLTANIEDPSLQPGQSIPTKRAFSSNAEVIPCEAKQPRKDEVQCSSDVQSNVTGNSIQRPVTAKLQQEKCIDEITLLKHQVELLNKVPDGESTIVCAPTGSGKTLVAAHLIKKTLERTTANAERKYKCKVVFSAPSVVLVNQQTKKLQEYFGNKYLVDCMHGGETENIFYFLNNCDIVCLTPQILLDAVERKSAEVSLKDFDLLVFDECHHCTGMDPYNKLMKEYLHLKSKCTHRLPQVIGLTATLGIGKTTSLTKGMEYILQICANLNAFGGIATVTKNIDSLRQKPSEKRIKLQERGENPLSLKLIETMDEIITMLEELDVYSFFSWSPQLKNFLDLKMGTFQFDQNCSILEKLINESEFLRPRDAHACNEYLQICSKALDRQYKLTPFDCLNLLRKYLEEREERTGKVENRTEEKLFAMLQEIIPELEELSTLPECRNQYLELMKHQIVDQFDLFAESRVMVMVEERSQTVAIKRWMNDNDDLKQYKAEYLVGVAQKNQDDVAMDEKKQQIVMDGFQQGRHKILVCTSEATGEGIDVSNCNMVLCYDYSKNEIGLVQQAGRVRDEEGQVVKLSTAEVQKKDEKNMFKVMVMEKATEAVRRECTTNKVEYTEKLKKLQKCIVAEYIQYRIALKMKKEEQQVNQKEYRIECRKCRVHVCSSNDVRRVFDGDSLVDKSKGAKYINISEEFKTKYIAVEHPKIQPMGPNWNKKNKIACAACGKPWGIIAEWRQLLKYPLMKIDGFRIVDPDNPKLVQLPRQWQYALFEPPIARLEDLVDIPSQDTTEEQNV</sequence>
<dbReference type="PANTHER" id="PTHR14074:SF16">
    <property type="entry name" value="ANTIVIRAL INNATE IMMUNE RESPONSE RECEPTOR RIG-I"/>
    <property type="match status" value="1"/>
</dbReference>
<dbReference type="SMART" id="SM00490">
    <property type="entry name" value="HELICc"/>
    <property type="match status" value="1"/>
</dbReference>
<comment type="catalytic activity">
    <reaction evidence="15">
        <text>ATP + H2O = ADP + phosphate + H(+)</text>
        <dbReference type="Rhea" id="RHEA:13065"/>
        <dbReference type="ChEBI" id="CHEBI:15377"/>
        <dbReference type="ChEBI" id="CHEBI:15378"/>
        <dbReference type="ChEBI" id="CHEBI:30616"/>
        <dbReference type="ChEBI" id="CHEBI:43474"/>
        <dbReference type="ChEBI" id="CHEBI:456216"/>
        <dbReference type="EC" id="3.6.4.13"/>
    </reaction>
    <physiologicalReaction direction="left-to-right" evidence="15">
        <dbReference type="Rhea" id="RHEA:13066"/>
    </physiologicalReaction>
</comment>
<evidence type="ECO:0000256" key="5">
    <source>
        <dbReference type="ARBA" id="ARBA00022588"/>
    </source>
</evidence>
<dbReference type="PROSITE" id="PS51192">
    <property type="entry name" value="HELICASE_ATP_BIND_1"/>
    <property type="match status" value="1"/>
</dbReference>
<evidence type="ECO:0000256" key="10">
    <source>
        <dbReference type="ARBA" id="ARBA00022833"/>
    </source>
</evidence>
<dbReference type="SUPFAM" id="SSF52540">
    <property type="entry name" value="P-loop containing nucleoside triphosphate hydrolases"/>
    <property type="match status" value="2"/>
</dbReference>
<evidence type="ECO:0000259" key="18">
    <source>
        <dbReference type="PROSITE" id="PS51789"/>
    </source>
</evidence>
<keyword evidence="11" id="KW-0067">ATP-binding</keyword>
<feature type="domain" description="Helicase ATP-binding" evidence="16">
    <location>
        <begin position="315"/>
        <end position="495"/>
    </location>
</feature>
<dbReference type="InterPro" id="IPR038557">
    <property type="entry name" value="RLR_C_sf"/>
</dbReference>
<evidence type="ECO:0000256" key="11">
    <source>
        <dbReference type="ARBA" id="ARBA00022840"/>
    </source>
</evidence>
<dbReference type="InterPro" id="IPR021673">
    <property type="entry name" value="RLR_CTR"/>
</dbReference>
<dbReference type="EMBL" id="LR784517">
    <property type="protein sequence ID" value="CAB3237947.1"/>
    <property type="molecule type" value="mRNA"/>
</dbReference>
<evidence type="ECO:0000256" key="8">
    <source>
        <dbReference type="ARBA" id="ARBA00022801"/>
    </source>
</evidence>
<evidence type="ECO:0000256" key="4">
    <source>
        <dbReference type="ARBA" id="ARBA00022490"/>
    </source>
</evidence>
<dbReference type="GO" id="GO:0045087">
    <property type="term" value="P:innate immune response"/>
    <property type="evidence" value="ECO:0007669"/>
    <property type="project" value="UniProtKB-KW"/>
</dbReference>
<dbReference type="InterPro" id="IPR051363">
    <property type="entry name" value="RLR_Helicase"/>
</dbReference>
<keyword evidence="6" id="KW-0479">Metal-binding</keyword>
<dbReference type="PROSITE" id="PS51194">
    <property type="entry name" value="HELICASE_CTER"/>
    <property type="match status" value="1"/>
</dbReference>
<evidence type="ECO:0000259" key="16">
    <source>
        <dbReference type="PROSITE" id="PS51192"/>
    </source>
</evidence>
<evidence type="ECO:0000256" key="1">
    <source>
        <dbReference type="ARBA" id="ARBA00004496"/>
    </source>
</evidence>
<dbReference type="AlphaFoldDB" id="A0A6F9DB56"/>
<dbReference type="Gene3D" id="3.40.50.300">
    <property type="entry name" value="P-loop containing nucleotide triphosphate hydrolases"/>
    <property type="match status" value="2"/>
</dbReference>
<keyword evidence="12" id="KW-0391">Immunity</keyword>
<dbReference type="InterPro" id="IPR014001">
    <property type="entry name" value="Helicase_ATP-bd"/>
</dbReference>
<dbReference type="PANTHER" id="PTHR14074">
    <property type="entry name" value="HELICASE WITH DEATH DOMAIN-RELATED"/>
    <property type="match status" value="1"/>
</dbReference>
<protein>
    <recommendedName>
        <fullName evidence="3">RNA helicase</fullName>
        <ecNumber evidence="3">3.6.4.13</ecNumber>
    </recommendedName>
</protein>
<dbReference type="GO" id="GO:0016787">
    <property type="term" value="F:hydrolase activity"/>
    <property type="evidence" value="ECO:0007669"/>
    <property type="project" value="UniProtKB-KW"/>
</dbReference>
<dbReference type="Gene3D" id="2.170.150.30">
    <property type="entry name" value="RIG-I-like receptor, C-terminal regulatory domain"/>
    <property type="match status" value="1"/>
</dbReference>
<dbReference type="GO" id="GO:0046872">
    <property type="term" value="F:metal ion binding"/>
    <property type="evidence" value="ECO:0007669"/>
    <property type="project" value="UniProtKB-KW"/>
</dbReference>
<dbReference type="Gene3D" id="1.20.1320.30">
    <property type="match status" value="1"/>
</dbReference>
<organism evidence="19">
    <name type="scientific">Phallusia mammillata</name>
    <dbReference type="NCBI Taxonomy" id="59560"/>
    <lineage>
        <taxon>Eukaryota</taxon>
        <taxon>Metazoa</taxon>
        <taxon>Chordata</taxon>
        <taxon>Tunicata</taxon>
        <taxon>Ascidiacea</taxon>
        <taxon>Phlebobranchia</taxon>
        <taxon>Ascidiidae</taxon>
        <taxon>Phallusia</taxon>
    </lineage>
</organism>
<dbReference type="InterPro" id="IPR041204">
    <property type="entry name" value="RIG-I-like_C"/>
</dbReference>
<keyword evidence="14" id="KW-0051">Antiviral defense</keyword>